<protein>
    <recommendedName>
        <fullName evidence="2">Signal transduction histidine kinase subgroup 3 dimerisation and phosphoacceptor domain-containing protein</fullName>
    </recommendedName>
</protein>
<dbReference type="InterPro" id="IPR011712">
    <property type="entry name" value="Sig_transdc_His_kin_sub3_dim/P"/>
</dbReference>
<dbReference type="Gene3D" id="1.20.5.1930">
    <property type="match status" value="1"/>
</dbReference>
<organism evidence="3 4">
    <name type="scientific">Streptomyces varsoviensis</name>
    <dbReference type="NCBI Taxonomy" id="67373"/>
    <lineage>
        <taxon>Bacteria</taxon>
        <taxon>Bacillati</taxon>
        <taxon>Actinomycetota</taxon>
        <taxon>Actinomycetes</taxon>
        <taxon>Kitasatosporales</taxon>
        <taxon>Streptomycetaceae</taxon>
        <taxon>Streptomyces</taxon>
    </lineage>
</organism>
<evidence type="ECO:0000313" key="4">
    <source>
        <dbReference type="Proteomes" id="UP000037020"/>
    </source>
</evidence>
<feature type="region of interest" description="Disordered" evidence="1">
    <location>
        <begin position="1"/>
        <end position="27"/>
    </location>
</feature>
<name>A0ABR5J035_9ACTN</name>
<feature type="compositionally biased region" description="Polar residues" evidence="1">
    <location>
        <begin position="10"/>
        <end position="26"/>
    </location>
</feature>
<keyword evidence="4" id="KW-1185">Reference proteome</keyword>
<dbReference type="Pfam" id="PF07730">
    <property type="entry name" value="HisKA_3"/>
    <property type="match status" value="1"/>
</dbReference>
<feature type="domain" description="Signal transduction histidine kinase subgroup 3 dimerisation and phosphoacceptor" evidence="2">
    <location>
        <begin position="51"/>
        <end position="81"/>
    </location>
</feature>
<dbReference type="Proteomes" id="UP000037020">
    <property type="component" value="Unassembled WGS sequence"/>
</dbReference>
<gene>
    <name evidence="3" type="ORF">ADK38_29100</name>
</gene>
<sequence>MTMVAAPCRSSAQTGASSADASSTVGLISRERRDHAAALRAQEVAEAETAERLRIARELYDMGAHSVGIIAIQAGVGSRVIQT</sequence>
<evidence type="ECO:0000256" key="1">
    <source>
        <dbReference type="SAM" id="MobiDB-lite"/>
    </source>
</evidence>
<evidence type="ECO:0000259" key="2">
    <source>
        <dbReference type="Pfam" id="PF07730"/>
    </source>
</evidence>
<reference evidence="3 4" key="1">
    <citation type="submission" date="2015-07" db="EMBL/GenBank/DDBJ databases">
        <authorList>
            <person name="Ju K.-S."/>
            <person name="Doroghazi J.R."/>
            <person name="Metcalf W.W."/>
        </authorList>
    </citation>
    <scope>NUCLEOTIDE SEQUENCE [LARGE SCALE GENOMIC DNA]</scope>
    <source>
        <strain evidence="3 4">NRRL B-3589</strain>
    </source>
</reference>
<proteinExistence type="predicted"/>
<comment type="caution">
    <text evidence="3">The sequence shown here is derived from an EMBL/GenBank/DDBJ whole genome shotgun (WGS) entry which is preliminary data.</text>
</comment>
<accession>A0ABR5J035</accession>
<evidence type="ECO:0000313" key="3">
    <source>
        <dbReference type="EMBL" id="KOG86785.1"/>
    </source>
</evidence>
<dbReference type="EMBL" id="LGUT01002623">
    <property type="protein sequence ID" value="KOG86785.1"/>
    <property type="molecule type" value="Genomic_DNA"/>
</dbReference>